<proteinExistence type="predicted"/>
<comment type="caution">
    <text evidence="1">The sequence shown here is derived from an EMBL/GenBank/DDBJ whole genome shotgun (WGS) entry which is preliminary data.</text>
</comment>
<keyword evidence="2" id="KW-1185">Reference proteome</keyword>
<protein>
    <submittedName>
        <fullName evidence="1">Uncharacterized protein</fullName>
    </submittedName>
</protein>
<reference evidence="1" key="2">
    <citation type="submission" date="2020-06" db="EMBL/GenBank/DDBJ databases">
        <authorList>
            <person name="Sheffer M."/>
        </authorList>
    </citation>
    <scope>NUCLEOTIDE SEQUENCE</scope>
</reference>
<reference evidence="1" key="1">
    <citation type="journal article" date="2020" name="bioRxiv">
        <title>Chromosome-level reference genome of the European wasp spider Argiope bruennichi: a resource for studies on range expansion and evolutionary adaptation.</title>
        <authorList>
            <person name="Sheffer M.M."/>
            <person name="Hoppe A."/>
            <person name="Krehenwinkel H."/>
            <person name="Uhl G."/>
            <person name="Kuss A.W."/>
            <person name="Jensen L."/>
            <person name="Jensen C."/>
            <person name="Gillespie R.G."/>
            <person name="Hoff K.J."/>
            <person name="Prost S."/>
        </authorList>
    </citation>
    <scope>NUCLEOTIDE SEQUENCE</scope>
</reference>
<dbReference type="Proteomes" id="UP000807504">
    <property type="component" value="Unassembled WGS sequence"/>
</dbReference>
<organism evidence="1 2">
    <name type="scientific">Argiope bruennichi</name>
    <name type="common">Wasp spider</name>
    <name type="synonym">Aranea bruennichi</name>
    <dbReference type="NCBI Taxonomy" id="94029"/>
    <lineage>
        <taxon>Eukaryota</taxon>
        <taxon>Metazoa</taxon>
        <taxon>Ecdysozoa</taxon>
        <taxon>Arthropoda</taxon>
        <taxon>Chelicerata</taxon>
        <taxon>Arachnida</taxon>
        <taxon>Araneae</taxon>
        <taxon>Araneomorphae</taxon>
        <taxon>Entelegynae</taxon>
        <taxon>Araneoidea</taxon>
        <taxon>Araneidae</taxon>
        <taxon>Argiope</taxon>
    </lineage>
</organism>
<dbReference type="AlphaFoldDB" id="A0A8T0FQQ4"/>
<gene>
    <name evidence="1" type="ORF">HNY73_004676</name>
</gene>
<accession>A0A8T0FQQ4</accession>
<evidence type="ECO:0000313" key="2">
    <source>
        <dbReference type="Proteomes" id="UP000807504"/>
    </source>
</evidence>
<sequence>MSRTALHELYLYQTDGHKHLSGDMSIWYQRLSLLQPSMATFPRGGVMADISNFFTVHGVFNVYPDIQEMGRKLEDHFQ</sequence>
<name>A0A8T0FQQ4_ARGBR</name>
<dbReference type="EMBL" id="JABXBU010000003">
    <property type="protein sequence ID" value="KAF8793156.1"/>
    <property type="molecule type" value="Genomic_DNA"/>
</dbReference>
<evidence type="ECO:0000313" key="1">
    <source>
        <dbReference type="EMBL" id="KAF8793156.1"/>
    </source>
</evidence>